<accession>A0A7W4I6J6</accession>
<evidence type="ECO:0000256" key="2">
    <source>
        <dbReference type="ARBA" id="ARBA00023136"/>
    </source>
</evidence>
<protein>
    <submittedName>
        <fullName evidence="6">Outer membrane protein assembly factor BamE</fullName>
    </submittedName>
</protein>
<dbReference type="InterPro" id="IPR007450">
    <property type="entry name" value="BamE_dom"/>
</dbReference>
<dbReference type="Pfam" id="PF04355">
    <property type="entry name" value="BamE"/>
    <property type="match status" value="1"/>
</dbReference>
<keyword evidence="2" id="KW-0472">Membrane</keyword>
<feature type="domain" description="Outer membrane protein assembly factor BamE" evidence="5">
    <location>
        <begin position="43"/>
        <end position="117"/>
    </location>
</feature>
<dbReference type="Proteomes" id="UP000550787">
    <property type="component" value="Unassembled WGS sequence"/>
</dbReference>
<dbReference type="PROSITE" id="PS51257">
    <property type="entry name" value="PROKAR_LIPOPROTEIN"/>
    <property type="match status" value="1"/>
</dbReference>
<dbReference type="RefSeq" id="WP_012227420.1">
    <property type="nucleotide sequence ID" value="NZ_JABEQG010000025.1"/>
</dbReference>
<dbReference type="Gene3D" id="3.30.1450.10">
    <property type="match status" value="1"/>
</dbReference>
<feature type="compositionally biased region" description="Gly residues" evidence="4">
    <location>
        <begin position="177"/>
        <end position="189"/>
    </location>
</feature>
<evidence type="ECO:0000313" key="7">
    <source>
        <dbReference type="Proteomes" id="UP000550787"/>
    </source>
</evidence>
<keyword evidence="3" id="KW-0998">Cell outer membrane</keyword>
<dbReference type="GO" id="GO:0043165">
    <property type="term" value="P:Gram-negative-bacterium-type cell outer membrane assembly"/>
    <property type="evidence" value="ECO:0007669"/>
    <property type="project" value="TreeGrafter"/>
</dbReference>
<evidence type="ECO:0000259" key="5">
    <source>
        <dbReference type="Pfam" id="PF04355"/>
    </source>
</evidence>
<dbReference type="OMA" id="DDNTWIY"/>
<sequence length="189" mass="20204">MRSSSDTTPTSRPIRRLLPCAVIGMGLLLSGCSVFLSRPVPRGSLVEPDDYAQLKPGVSTRSDVMDLLGSPTTHATFDDNTWIYISMETVYVPISFPGIRKQDVVVLNFDNGGVLRNLRTLNLKNARPVTMSPDVTPTPGTRINIVQQILGNVGRYNPMSNLNSTFGGSTGPMGFNSGPGHGGTGNSLP</sequence>
<evidence type="ECO:0000313" key="6">
    <source>
        <dbReference type="EMBL" id="MBB2157159.1"/>
    </source>
</evidence>
<gene>
    <name evidence="6" type="ORF">HLH33_12705</name>
</gene>
<reference evidence="6 7" key="1">
    <citation type="submission" date="2020-04" db="EMBL/GenBank/DDBJ databases">
        <title>Description of novel Gluconacetobacter.</title>
        <authorList>
            <person name="Sombolestani A."/>
        </authorList>
    </citation>
    <scope>NUCLEOTIDE SEQUENCE [LARGE SCALE GENOMIC DNA]</scope>
    <source>
        <strain evidence="6 7">LMG 7603</strain>
    </source>
</reference>
<proteinExistence type="predicted"/>
<comment type="caution">
    <text evidence="6">The sequence shown here is derived from an EMBL/GenBank/DDBJ whole genome shotgun (WGS) entry which is preliminary data.</text>
</comment>
<dbReference type="GO" id="GO:0051205">
    <property type="term" value="P:protein insertion into membrane"/>
    <property type="evidence" value="ECO:0007669"/>
    <property type="project" value="TreeGrafter"/>
</dbReference>
<keyword evidence="1" id="KW-0732">Signal</keyword>
<evidence type="ECO:0000256" key="1">
    <source>
        <dbReference type="ARBA" id="ARBA00022729"/>
    </source>
</evidence>
<dbReference type="EMBL" id="JABEQG010000025">
    <property type="protein sequence ID" value="MBB2157159.1"/>
    <property type="molecule type" value="Genomic_DNA"/>
</dbReference>
<evidence type="ECO:0000256" key="4">
    <source>
        <dbReference type="SAM" id="MobiDB-lite"/>
    </source>
</evidence>
<dbReference type="GO" id="GO:0030674">
    <property type="term" value="F:protein-macromolecule adaptor activity"/>
    <property type="evidence" value="ECO:0007669"/>
    <property type="project" value="TreeGrafter"/>
</dbReference>
<dbReference type="PANTHER" id="PTHR37482">
    <property type="entry name" value="OUTER MEMBRANE PROTEIN ASSEMBLY FACTOR BAME"/>
    <property type="match status" value="1"/>
</dbReference>
<dbReference type="AlphaFoldDB" id="A0A7W4I6J6"/>
<name>A0A7W4I6J6_GLUDI</name>
<dbReference type="GO" id="GO:1990063">
    <property type="term" value="C:Bam protein complex"/>
    <property type="evidence" value="ECO:0007669"/>
    <property type="project" value="TreeGrafter"/>
</dbReference>
<dbReference type="InterPro" id="IPR026592">
    <property type="entry name" value="BamE"/>
</dbReference>
<dbReference type="InterPro" id="IPR037873">
    <property type="entry name" value="BamE-like"/>
</dbReference>
<feature type="region of interest" description="Disordered" evidence="4">
    <location>
        <begin position="170"/>
        <end position="189"/>
    </location>
</feature>
<organism evidence="6 7">
    <name type="scientific">Gluconacetobacter diazotrophicus</name>
    <name type="common">Acetobacter diazotrophicus</name>
    <dbReference type="NCBI Taxonomy" id="33996"/>
    <lineage>
        <taxon>Bacteria</taxon>
        <taxon>Pseudomonadati</taxon>
        <taxon>Pseudomonadota</taxon>
        <taxon>Alphaproteobacteria</taxon>
        <taxon>Acetobacterales</taxon>
        <taxon>Acetobacteraceae</taxon>
        <taxon>Gluconacetobacter</taxon>
    </lineage>
</organism>
<dbReference type="PANTHER" id="PTHR37482:SF1">
    <property type="entry name" value="OUTER MEMBRANE PROTEIN ASSEMBLY FACTOR BAME"/>
    <property type="match status" value="1"/>
</dbReference>
<evidence type="ECO:0000256" key="3">
    <source>
        <dbReference type="ARBA" id="ARBA00023237"/>
    </source>
</evidence>